<organism evidence="1 2">
    <name type="scientific">Polyplax serrata</name>
    <name type="common">Common mouse louse</name>
    <dbReference type="NCBI Taxonomy" id="468196"/>
    <lineage>
        <taxon>Eukaryota</taxon>
        <taxon>Metazoa</taxon>
        <taxon>Ecdysozoa</taxon>
        <taxon>Arthropoda</taxon>
        <taxon>Hexapoda</taxon>
        <taxon>Insecta</taxon>
        <taxon>Pterygota</taxon>
        <taxon>Neoptera</taxon>
        <taxon>Paraneoptera</taxon>
        <taxon>Psocodea</taxon>
        <taxon>Troctomorpha</taxon>
        <taxon>Phthiraptera</taxon>
        <taxon>Anoplura</taxon>
        <taxon>Polyplacidae</taxon>
        <taxon>Polyplax</taxon>
    </lineage>
</organism>
<reference evidence="1 2" key="1">
    <citation type="submission" date="2023-09" db="EMBL/GenBank/DDBJ databases">
        <title>Genomes of two closely related lineages of the louse Polyplax serrata with different host specificities.</title>
        <authorList>
            <person name="Martinu J."/>
            <person name="Tarabai H."/>
            <person name="Stefka J."/>
            <person name="Hypsa V."/>
        </authorList>
    </citation>
    <scope>NUCLEOTIDE SEQUENCE [LARGE SCALE GENOMIC DNA]</scope>
    <source>
        <strain evidence="1">98ZLc_SE</strain>
    </source>
</reference>
<comment type="caution">
    <text evidence="1">The sequence shown here is derived from an EMBL/GenBank/DDBJ whole genome shotgun (WGS) entry which is preliminary data.</text>
</comment>
<sequence length="110" mass="12318">MTERSLGSEDDAYRGREFNTDSTALNIVFGSSYVPCYSLEMMLTAASHKLSKCGELGGIKLHCICLELQVIYFDSGRLEKICNFLHVVFSSDKISAIIRMYLKRSATTGY</sequence>
<dbReference type="Proteomes" id="UP001359485">
    <property type="component" value="Unassembled WGS sequence"/>
</dbReference>
<dbReference type="EMBL" id="JAWJWF010000047">
    <property type="protein sequence ID" value="KAK6622199.1"/>
    <property type="molecule type" value="Genomic_DNA"/>
</dbReference>
<evidence type="ECO:0000313" key="2">
    <source>
        <dbReference type="Proteomes" id="UP001359485"/>
    </source>
</evidence>
<proteinExistence type="predicted"/>
<gene>
    <name evidence="1" type="ORF">RUM44_002006</name>
</gene>
<keyword evidence="2" id="KW-1185">Reference proteome</keyword>
<accession>A0ABR1ALN5</accession>
<name>A0ABR1ALN5_POLSC</name>
<evidence type="ECO:0000313" key="1">
    <source>
        <dbReference type="EMBL" id="KAK6622199.1"/>
    </source>
</evidence>
<protein>
    <submittedName>
        <fullName evidence="1">Uncharacterized protein</fullName>
    </submittedName>
</protein>